<keyword evidence="1" id="KW-1133">Transmembrane helix</keyword>
<dbReference type="AlphaFoldDB" id="A0A1F8EYQ5"/>
<dbReference type="EMBL" id="MGJJ01000010">
    <property type="protein sequence ID" value="OGN05618.1"/>
    <property type="molecule type" value="Genomic_DNA"/>
</dbReference>
<keyword evidence="1" id="KW-0472">Membrane</keyword>
<evidence type="ECO:0000313" key="2">
    <source>
        <dbReference type="EMBL" id="OGN05618.1"/>
    </source>
</evidence>
<feature type="transmembrane region" description="Helical" evidence="1">
    <location>
        <begin position="97"/>
        <end position="116"/>
    </location>
</feature>
<keyword evidence="1" id="KW-0812">Transmembrane</keyword>
<accession>A0A1F8EYQ5</accession>
<protein>
    <submittedName>
        <fullName evidence="2">Uncharacterized protein</fullName>
    </submittedName>
</protein>
<evidence type="ECO:0000256" key="1">
    <source>
        <dbReference type="SAM" id="Phobius"/>
    </source>
</evidence>
<proteinExistence type="predicted"/>
<gene>
    <name evidence="2" type="ORF">A2746_02325</name>
</gene>
<evidence type="ECO:0000313" key="3">
    <source>
        <dbReference type="Proteomes" id="UP000177419"/>
    </source>
</evidence>
<sequence>MKGQTKRLICIVVVNIMLGVLCTVEVIGAHHRNHTANLKQYLNIGLPQGRQVTDGFFHKSQEDKMDIFAVYLKIVFLGLFLGLAAILVTGAVKMQLVLYRILSLIEYCELGLFYVIRAGPEGASRMIYEKLNEKSILLGYRNEQLKQQMRTVGINEEADDYGYEKRTFKFCIKDFPEAKSQEIIRIEFIDFKFADLRKKMEKIRQAFTVKEQLKKELIRHFKMVVRFDKI</sequence>
<name>A0A1F8EYQ5_9BACT</name>
<reference evidence="2 3" key="1">
    <citation type="journal article" date="2016" name="Nat. Commun.">
        <title>Thousands of microbial genomes shed light on interconnected biogeochemical processes in an aquifer system.</title>
        <authorList>
            <person name="Anantharaman K."/>
            <person name="Brown C.T."/>
            <person name="Hug L.A."/>
            <person name="Sharon I."/>
            <person name="Castelle C.J."/>
            <person name="Probst A.J."/>
            <person name="Thomas B.C."/>
            <person name="Singh A."/>
            <person name="Wilkins M.J."/>
            <person name="Karaoz U."/>
            <person name="Brodie E.L."/>
            <person name="Williams K.H."/>
            <person name="Hubbard S.S."/>
            <person name="Banfield J.F."/>
        </authorList>
    </citation>
    <scope>NUCLEOTIDE SEQUENCE [LARGE SCALE GENOMIC DNA]</scope>
</reference>
<feature type="transmembrane region" description="Helical" evidence="1">
    <location>
        <begin position="6"/>
        <end position="29"/>
    </location>
</feature>
<feature type="transmembrane region" description="Helical" evidence="1">
    <location>
        <begin position="68"/>
        <end position="91"/>
    </location>
</feature>
<dbReference type="Proteomes" id="UP000177419">
    <property type="component" value="Unassembled WGS sequence"/>
</dbReference>
<comment type="caution">
    <text evidence="2">The sequence shown here is derived from an EMBL/GenBank/DDBJ whole genome shotgun (WGS) entry which is preliminary data.</text>
</comment>
<organism evidence="2 3">
    <name type="scientific">Candidatus Yanofskybacteria bacterium RIFCSPHIGHO2_01_FULL_44_22</name>
    <dbReference type="NCBI Taxonomy" id="1802669"/>
    <lineage>
        <taxon>Bacteria</taxon>
        <taxon>Candidatus Yanofskyibacteriota</taxon>
    </lineage>
</organism>